<dbReference type="SUPFAM" id="SSF51569">
    <property type="entry name" value="Aldolase"/>
    <property type="match status" value="1"/>
</dbReference>
<feature type="domain" description="DAHP synthetase I/KDSA" evidence="9">
    <location>
        <begin position="37"/>
        <end position="335"/>
    </location>
</feature>
<sequence length="345" mass="39498">MEKHMQYIQELPTPEELKKQFPLSDEIHRIKEERDRQVEDIFTGKDHRLLLIIGPCSADREDAVLDYMTRLAAVQEKVKDKIFMIPRVYTNKPRTKGIGYKGMLHQPDPHKKEDMLAGIIAIRELHTRVVKETGFTTAEEMLYPENHRYLSDLLSYVAVGARSVEDQQHRMTASGIGIPAGMKNPTGGDISVMMNAITAAQSPQSFVYRGWAVRTTGNPMAHAILRGYVDRFGRNLPNYHYEDIMNLIEEYHKRDLQNPALIVDCNHSNSNKNYMEQIRIAKDVLHSCKVSEDIHHIVKGLMIESYLVDGCQKPEDSEYGKSITDPCLGWEKSEKLIYELAELAD</sequence>
<evidence type="ECO:0000256" key="7">
    <source>
        <dbReference type="ARBA" id="ARBA00047508"/>
    </source>
</evidence>
<proteinExistence type="inferred from homology"/>
<dbReference type="GO" id="GO:0009073">
    <property type="term" value="P:aromatic amino acid family biosynthetic process"/>
    <property type="evidence" value="ECO:0007669"/>
    <property type="project" value="UniProtKB-KW"/>
</dbReference>
<dbReference type="InterPro" id="IPR006219">
    <property type="entry name" value="DAHP_synth_1"/>
</dbReference>
<dbReference type="UniPathway" id="UPA00053">
    <property type="reaction ID" value="UER00084"/>
</dbReference>
<evidence type="ECO:0000256" key="3">
    <source>
        <dbReference type="ARBA" id="ARBA00007985"/>
    </source>
</evidence>
<reference evidence="10 11" key="1">
    <citation type="submission" date="2019-08" db="EMBL/GenBank/DDBJ databases">
        <title>In-depth cultivation of the pig gut microbiome towards novel bacterial diversity and tailored functional studies.</title>
        <authorList>
            <person name="Wylensek D."/>
            <person name="Hitch T.C.A."/>
            <person name="Clavel T."/>
        </authorList>
    </citation>
    <scope>NUCLEOTIDE SEQUENCE [LARGE SCALE GENOMIC DNA]</scope>
    <source>
        <strain evidence="10 11">Oil+RF-744-GAM-WT-6</strain>
    </source>
</reference>
<accession>A0A7X2NT40</accession>
<comment type="caution">
    <text evidence="10">The sequence shown here is derived from an EMBL/GenBank/DDBJ whole genome shotgun (WGS) entry which is preliminary data.</text>
</comment>
<comment type="pathway">
    <text evidence="2 8">Metabolic intermediate biosynthesis; chorismate biosynthesis; chorismate from D-erythrose 4-phosphate and phosphoenolpyruvate: step 1/7.</text>
</comment>
<evidence type="ECO:0000256" key="5">
    <source>
        <dbReference type="ARBA" id="ARBA00022679"/>
    </source>
</evidence>
<name>A0A7X2NT40_9FIRM</name>
<keyword evidence="4 8" id="KW-0028">Amino-acid biosynthesis</keyword>
<evidence type="ECO:0000313" key="10">
    <source>
        <dbReference type="EMBL" id="MSS59002.1"/>
    </source>
</evidence>
<dbReference type="Proteomes" id="UP000461880">
    <property type="component" value="Unassembled WGS sequence"/>
</dbReference>
<evidence type="ECO:0000256" key="2">
    <source>
        <dbReference type="ARBA" id="ARBA00004688"/>
    </source>
</evidence>
<evidence type="ECO:0000313" key="11">
    <source>
        <dbReference type="Proteomes" id="UP000461880"/>
    </source>
</evidence>
<evidence type="ECO:0000256" key="1">
    <source>
        <dbReference type="ARBA" id="ARBA00003726"/>
    </source>
</evidence>
<keyword evidence="5 8" id="KW-0808">Transferase</keyword>
<comment type="catalytic activity">
    <reaction evidence="7 8">
        <text>D-erythrose 4-phosphate + phosphoenolpyruvate + H2O = 7-phospho-2-dehydro-3-deoxy-D-arabino-heptonate + phosphate</text>
        <dbReference type="Rhea" id="RHEA:14717"/>
        <dbReference type="ChEBI" id="CHEBI:15377"/>
        <dbReference type="ChEBI" id="CHEBI:16897"/>
        <dbReference type="ChEBI" id="CHEBI:43474"/>
        <dbReference type="ChEBI" id="CHEBI:58394"/>
        <dbReference type="ChEBI" id="CHEBI:58702"/>
        <dbReference type="EC" id="2.5.1.54"/>
    </reaction>
</comment>
<dbReference type="GO" id="GO:0008652">
    <property type="term" value="P:amino acid biosynthetic process"/>
    <property type="evidence" value="ECO:0007669"/>
    <property type="project" value="UniProtKB-KW"/>
</dbReference>
<dbReference type="Gene3D" id="3.20.20.70">
    <property type="entry name" value="Aldolase class I"/>
    <property type="match status" value="1"/>
</dbReference>
<dbReference type="GO" id="GO:0009423">
    <property type="term" value="P:chorismate biosynthetic process"/>
    <property type="evidence" value="ECO:0007669"/>
    <property type="project" value="UniProtKB-UniPathway"/>
</dbReference>
<protein>
    <recommendedName>
        <fullName evidence="8">Phospho-2-dehydro-3-deoxyheptonate aldolase</fullName>
        <ecNumber evidence="8">2.5.1.54</ecNumber>
    </recommendedName>
</protein>
<comment type="similarity">
    <text evidence="3 8">Belongs to the class-I DAHP synthase family.</text>
</comment>
<dbReference type="NCBIfam" id="TIGR00034">
    <property type="entry name" value="aroFGH"/>
    <property type="match status" value="1"/>
</dbReference>
<dbReference type="NCBIfam" id="NF009395">
    <property type="entry name" value="PRK12755.1"/>
    <property type="match status" value="1"/>
</dbReference>
<dbReference type="EMBL" id="VUMN01000021">
    <property type="protein sequence ID" value="MSS59002.1"/>
    <property type="molecule type" value="Genomic_DNA"/>
</dbReference>
<dbReference type="RefSeq" id="WP_154505060.1">
    <property type="nucleotide sequence ID" value="NZ_VUMN01000021.1"/>
</dbReference>
<gene>
    <name evidence="10" type="ORF">FYJ51_08800</name>
</gene>
<evidence type="ECO:0000256" key="6">
    <source>
        <dbReference type="ARBA" id="ARBA00023141"/>
    </source>
</evidence>
<dbReference type="EC" id="2.5.1.54" evidence="8"/>
<dbReference type="PANTHER" id="PTHR21225">
    <property type="entry name" value="PHOSPHO-2-DEHYDRO-3-DEOXYHEPTONATE ALDOLASE DAHP SYNTHETASE"/>
    <property type="match status" value="1"/>
</dbReference>
<dbReference type="GO" id="GO:0003849">
    <property type="term" value="F:3-deoxy-7-phosphoheptulonate synthase activity"/>
    <property type="evidence" value="ECO:0007669"/>
    <property type="project" value="UniProtKB-EC"/>
</dbReference>
<keyword evidence="11" id="KW-1185">Reference proteome</keyword>
<dbReference type="PANTHER" id="PTHR21225:SF12">
    <property type="entry name" value="PHOSPHO-2-DEHYDRO-3-DEOXYHEPTONATE ALDOLASE, TYROSINE-INHIBITED"/>
    <property type="match status" value="1"/>
</dbReference>
<dbReference type="AlphaFoldDB" id="A0A7X2NT40"/>
<evidence type="ECO:0000256" key="8">
    <source>
        <dbReference type="PIRNR" id="PIRNR001361"/>
    </source>
</evidence>
<evidence type="ECO:0000259" key="9">
    <source>
        <dbReference type="Pfam" id="PF00793"/>
    </source>
</evidence>
<evidence type="ECO:0000256" key="4">
    <source>
        <dbReference type="ARBA" id="ARBA00022605"/>
    </source>
</evidence>
<dbReference type="InterPro" id="IPR013785">
    <property type="entry name" value="Aldolase_TIM"/>
</dbReference>
<dbReference type="GO" id="GO:0005737">
    <property type="term" value="C:cytoplasm"/>
    <property type="evidence" value="ECO:0007669"/>
    <property type="project" value="TreeGrafter"/>
</dbReference>
<dbReference type="InterPro" id="IPR006218">
    <property type="entry name" value="DAHP1/KDSA"/>
</dbReference>
<dbReference type="PIRSF" id="PIRSF001361">
    <property type="entry name" value="DAHP_synthase"/>
    <property type="match status" value="1"/>
</dbReference>
<comment type="function">
    <text evidence="1 8">Stereospecific condensation of phosphoenolpyruvate (PEP) and D-erythrose-4-phosphate (E4P) giving rise to 3-deoxy-D-arabino-heptulosonate-7-phosphate (DAHP).</text>
</comment>
<organism evidence="10 11">
    <name type="scientific">Stecheria intestinalis</name>
    <dbReference type="NCBI Taxonomy" id="2606630"/>
    <lineage>
        <taxon>Bacteria</taxon>
        <taxon>Bacillati</taxon>
        <taxon>Bacillota</taxon>
        <taxon>Erysipelotrichia</taxon>
        <taxon>Erysipelotrichales</taxon>
        <taxon>Erysipelotrichaceae</taxon>
        <taxon>Stecheria</taxon>
    </lineage>
</organism>
<dbReference type="Pfam" id="PF00793">
    <property type="entry name" value="DAHP_synth_1"/>
    <property type="match status" value="1"/>
</dbReference>
<keyword evidence="6 8" id="KW-0057">Aromatic amino acid biosynthesis</keyword>